<dbReference type="GO" id="GO:0003676">
    <property type="term" value="F:nucleic acid binding"/>
    <property type="evidence" value="ECO:0007669"/>
    <property type="project" value="InterPro"/>
</dbReference>
<dbReference type="PANTHER" id="PTHR44313:SF1">
    <property type="entry name" value="DNAJ HOMOLOG SUBFAMILY C MEMBER 17"/>
    <property type="match status" value="1"/>
</dbReference>
<evidence type="ECO:0000313" key="9">
    <source>
        <dbReference type="EMBL" id="KAG0250558.1"/>
    </source>
</evidence>
<accession>A0A9P6PRI8</accession>
<evidence type="ECO:0000256" key="4">
    <source>
        <dbReference type="ARBA" id="ARBA00023186"/>
    </source>
</evidence>
<dbReference type="GO" id="GO:0000390">
    <property type="term" value="P:spliceosomal complex disassembly"/>
    <property type="evidence" value="ECO:0007669"/>
    <property type="project" value="TreeGrafter"/>
</dbReference>
<evidence type="ECO:0000313" key="10">
    <source>
        <dbReference type="Proteomes" id="UP000726737"/>
    </source>
</evidence>
<evidence type="ECO:0000256" key="7">
    <source>
        <dbReference type="SAM" id="MobiDB-lite"/>
    </source>
</evidence>
<dbReference type="PROSITE" id="PS50076">
    <property type="entry name" value="DNAJ_2"/>
    <property type="match status" value="1"/>
</dbReference>
<dbReference type="OrthoDB" id="376357at2759"/>
<reference evidence="9" key="1">
    <citation type="journal article" date="2020" name="Fungal Divers.">
        <title>Resolving the Mortierellaceae phylogeny through synthesis of multi-gene phylogenetics and phylogenomics.</title>
        <authorList>
            <person name="Vandepol N."/>
            <person name="Liber J."/>
            <person name="Desiro A."/>
            <person name="Na H."/>
            <person name="Kennedy M."/>
            <person name="Barry K."/>
            <person name="Grigoriev I.V."/>
            <person name="Miller A.N."/>
            <person name="O'Donnell K."/>
            <person name="Stajich J.E."/>
            <person name="Bonito G."/>
        </authorList>
    </citation>
    <scope>NUCLEOTIDE SEQUENCE</scope>
    <source>
        <strain evidence="9">KOD948</strain>
    </source>
</reference>
<name>A0A9P6PRI8_9FUNG</name>
<evidence type="ECO:0000256" key="6">
    <source>
        <dbReference type="SAM" id="Coils"/>
    </source>
</evidence>
<evidence type="ECO:0000256" key="5">
    <source>
        <dbReference type="ARBA" id="ARBA00023242"/>
    </source>
</evidence>
<protein>
    <submittedName>
        <fullName evidence="9">DnaJ (Hsp40), sub C, member 17</fullName>
    </submittedName>
</protein>
<dbReference type="Gene3D" id="3.30.70.330">
    <property type="match status" value="1"/>
</dbReference>
<keyword evidence="6" id="KW-0175">Coiled coil</keyword>
<dbReference type="CDD" id="cd06257">
    <property type="entry name" value="DnaJ"/>
    <property type="match status" value="1"/>
</dbReference>
<dbReference type="GO" id="GO:0005681">
    <property type="term" value="C:spliceosomal complex"/>
    <property type="evidence" value="ECO:0007669"/>
    <property type="project" value="TreeGrafter"/>
</dbReference>
<evidence type="ECO:0000259" key="8">
    <source>
        <dbReference type="PROSITE" id="PS50076"/>
    </source>
</evidence>
<dbReference type="SMART" id="SM00271">
    <property type="entry name" value="DnaJ"/>
    <property type="match status" value="1"/>
</dbReference>
<organism evidence="9 10">
    <name type="scientific">Mortierella polycephala</name>
    <dbReference type="NCBI Taxonomy" id="41804"/>
    <lineage>
        <taxon>Eukaryota</taxon>
        <taxon>Fungi</taxon>
        <taxon>Fungi incertae sedis</taxon>
        <taxon>Mucoromycota</taxon>
        <taxon>Mortierellomycotina</taxon>
        <taxon>Mortierellomycetes</taxon>
        <taxon>Mortierellales</taxon>
        <taxon>Mortierellaceae</taxon>
        <taxon>Mortierella</taxon>
    </lineage>
</organism>
<dbReference type="SUPFAM" id="SSF46565">
    <property type="entry name" value="Chaperone J-domain"/>
    <property type="match status" value="1"/>
</dbReference>
<dbReference type="SUPFAM" id="SSF54928">
    <property type="entry name" value="RNA-binding domain, RBD"/>
    <property type="match status" value="1"/>
</dbReference>
<comment type="caution">
    <text evidence="9">The sequence shown here is derived from an EMBL/GenBank/DDBJ whole genome shotgun (WGS) entry which is preliminary data.</text>
</comment>
<evidence type="ECO:0000256" key="3">
    <source>
        <dbReference type="ARBA" id="ARBA00022490"/>
    </source>
</evidence>
<dbReference type="InterPro" id="IPR012677">
    <property type="entry name" value="Nucleotide-bd_a/b_plait_sf"/>
</dbReference>
<dbReference type="InterPro" id="IPR036869">
    <property type="entry name" value="J_dom_sf"/>
</dbReference>
<dbReference type="InterPro" id="IPR001623">
    <property type="entry name" value="DnaJ_domain"/>
</dbReference>
<dbReference type="PRINTS" id="PR00625">
    <property type="entry name" value="JDOMAIN"/>
</dbReference>
<dbReference type="InterPro" id="IPR035979">
    <property type="entry name" value="RBD_domain_sf"/>
</dbReference>
<proteinExistence type="predicted"/>
<feature type="domain" description="J" evidence="8">
    <location>
        <begin position="7"/>
        <end position="71"/>
    </location>
</feature>
<sequence length="375" mass="41886">MAEAQLDWYAVLGVERTATTKEITKAYRLKALKVHPDKNPDPNAAKIFHELSQAYDLLLDPAARAAFDNLLNVKVQAKERTDKYDTVRKKMKEDLENRENAFKRQQQDEKAAALRMQYEMERLKQENSKKRAEREAELLRQADQLAEAAATARQAARDEEASSLDTTLKVKWKKKKHAFESGSLKDIFTSYGIVDSCLSKNQGSALVSFKTIKEAYTAMKAHEKEDKGLEAFTITWAGGVEPIAVASLRAKDSSASSASSTPPNRTPITKPPANLSSAFNVSSSTAFTPAFSVPAFGDARSGFGGFPLEIPNFAPPPVFDAAAPIIDDYEAATLTRMKSRDNERKRLAEEMLKRDQEEEERQKVQTDMMDKKQKV</sequence>
<evidence type="ECO:0000256" key="1">
    <source>
        <dbReference type="ARBA" id="ARBA00004123"/>
    </source>
</evidence>
<feature type="region of interest" description="Disordered" evidence="7">
    <location>
        <begin position="253"/>
        <end position="273"/>
    </location>
</feature>
<dbReference type="PANTHER" id="PTHR44313">
    <property type="entry name" value="DNAJ HOMOLOG SUBFAMILY C MEMBER 17"/>
    <property type="match status" value="1"/>
</dbReference>
<feature type="coiled-coil region" evidence="6">
    <location>
        <begin position="88"/>
        <end position="159"/>
    </location>
</feature>
<dbReference type="PROSITE" id="PS00636">
    <property type="entry name" value="DNAJ_1"/>
    <property type="match status" value="1"/>
</dbReference>
<dbReference type="EMBL" id="JAAAJA010000672">
    <property type="protein sequence ID" value="KAG0250558.1"/>
    <property type="molecule type" value="Genomic_DNA"/>
</dbReference>
<comment type="subcellular location">
    <subcellularLocation>
        <location evidence="2">Cytoplasm</location>
    </subcellularLocation>
    <subcellularLocation>
        <location evidence="1">Nucleus</location>
    </subcellularLocation>
</comment>
<dbReference type="InterPro" id="IPR018253">
    <property type="entry name" value="DnaJ_domain_CS"/>
</dbReference>
<keyword evidence="5" id="KW-0539">Nucleus</keyword>
<dbReference type="GO" id="GO:0005737">
    <property type="term" value="C:cytoplasm"/>
    <property type="evidence" value="ECO:0007669"/>
    <property type="project" value="UniProtKB-SubCell"/>
</dbReference>
<dbReference type="AlphaFoldDB" id="A0A9P6PRI8"/>
<feature type="region of interest" description="Disordered" evidence="7">
    <location>
        <begin position="340"/>
        <end position="375"/>
    </location>
</feature>
<dbReference type="Proteomes" id="UP000726737">
    <property type="component" value="Unassembled WGS sequence"/>
</dbReference>
<dbReference type="Pfam" id="PF00226">
    <property type="entry name" value="DnaJ"/>
    <property type="match status" value="1"/>
</dbReference>
<keyword evidence="4" id="KW-0143">Chaperone</keyword>
<dbReference type="InterPro" id="IPR052094">
    <property type="entry name" value="Pre-mRNA-splicing_ERAD"/>
</dbReference>
<keyword evidence="10" id="KW-1185">Reference proteome</keyword>
<keyword evidence="3" id="KW-0963">Cytoplasm</keyword>
<dbReference type="Gene3D" id="1.10.287.110">
    <property type="entry name" value="DnaJ domain"/>
    <property type="match status" value="1"/>
</dbReference>
<gene>
    <name evidence="9" type="primary">DNAJC17</name>
    <name evidence="9" type="ORF">BG011_008253</name>
</gene>
<evidence type="ECO:0000256" key="2">
    <source>
        <dbReference type="ARBA" id="ARBA00004496"/>
    </source>
</evidence>